<organism evidence="1 2">
    <name type="scientific">Candidatus Adlerbacteria bacterium RIFCSPHIGHO2_02_FULL_54_18</name>
    <dbReference type="NCBI Taxonomy" id="1797241"/>
    <lineage>
        <taxon>Bacteria</taxon>
        <taxon>Candidatus Adleribacteriota</taxon>
    </lineage>
</organism>
<comment type="caution">
    <text evidence="1">The sequence shown here is derived from an EMBL/GenBank/DDBJ whole genome shotgun (WGS) entry which is preliminary data.</text>
</comment>
<name>A0A1F4Y476_9BACT</name>
<dbReference type="AlphaFoldDB" id="A0A1F4Y476"/>
<evidence type="ECO:0000313" key="1">
    <source>
        <dbReference type="EMBL" id="OGC88648.1"/>
    </source>
</evidence>
<sequence>MTTWELKKTLYEARGAASWAVKLDGPNYEMQCQYIAGVVLQKIAAVAQSDDWEARVEATSFLRSVLGLFYPELEYFYLACEEDILLRHTCVFGAVVENAGLLSRDACRILCYAVKQIPLMQEAATAALPRPRPRLAVDNTDRGVA</sequence>
<dbReference type="Proteomes" id="UP000178720">
    <property type="component" value="Unassembled WGS sequence"/>
</dbReference>
<gene>
    <name evidence="1" type="ORF">A3D70_01430</name>
</gene>
<evidence type="ECO:0000313" key="2">
    <source>
        <dbReference type="Proteomes" id="UP000178720"/>
    </source>
</evidence>
<proteinExistence type="predicted"/>
<protein>
    <submittedName>
        <fullName evidence="1">Uncharacterized protein</fullName>
    </submittedName>
</protein>
<accession>A0A1F4Y476</accession>
<reference evidence="1 2" key="1">
    <citation type="journal article" date="2016" name="Nat. Commun.">
        <title>Thousands of microbial genomes shed light on interconnected biogeochemical processes in an aquifer system.</title>
        <authorList>
            <person name="Anantharaman K."/>
            <person name="Brown C.T."/>
            <person name="Hug L.A."/>
            <person name="Sharon I."/>
            <person name="Castelle C.J."/>
            <person name="Probst A.J."/>
            <person name="Thomas B.C."/>
            <person name="Singh A."/>
            <person name="Wilkins M.J."/>
            <person name="Karaoz U."/>
            <person name="Brodie E.L."/>
            <person name="Williams K.H."/>
            <person name="Hubbard S.S."/>
            <person name="Banfield J.F."/>
        </authorList>
    </citation>
    <scope>NUCLEOTIDE SEQUENCE [LARGE SCALE GENOMIC DNA]</scope>
</reference>
<dbReference type="EMBL" id="MEWV01000009">
    <property type="protein sequence ID" value="OGC88648.1"/>
    <property type="molecule type" value="Genomic_DNA"/>
</dbReference>